<evidence type="ECO:0008006" key="5">
    <source>
        <dbReference type="Google" id="ProtNLM"/>
    </source>
</evidence>
<organism evidence="3 4">
    <name type="scientific">Diacronema lutheri</name>
    <name type="common">Unicellular marine alga</name>
    <name type="synonym">Monochrysis lutheri</name>
    <dbReference type="NCBI Taxonomy" id="2081491"/>
    <lineage>
        <taxon>Eukaryota</taxon>
        <taxon>Haptista</taxon>
        <taxon>Haptophyta</taxon>
        <taxon>Pavlovophyceae</taxon>
        <taxon>Pavlovales</taxon>
        <taxon>Pavlovaceae</taxon>
        <taxon>Diacronema</taxon>
    </lineage>
</organism>
<dbReference type="AlphaFoldDB" id="A0A8J5XZZ9"/>
<protein>
    <recommendedName>
        <fullName evidence="5">NYN domain-containing protein</fullName>
    </recommendedName>
</protein>
<dbReference type="Proteomes" id="UP000751190">
    <property type="component" value="Unassembled WGS sequence"/>
</dbReference>
<dbReference type="CDD" id="cd10912">
    <property type="entry name" value="PIN_YacP-like"/>
    <property type="match status" value="1"/>
</dbReference>
<evidence type="ECO:0000313" key="4">
    <source>
        <dbReference type="Proteomes" id="UP000751190"/>
    </source>
</evidence>
<sequence length="316" mass="33865">MRKTVSALLACVVAAAGSSPRPRPALGARSPSTHPHAVGPVRSSPEPVREPPRVDVNSPLSVRTQIKLAKYFKELQRADLQRGGPGSCKRFRRPKSAGGPRACEDDGCVVGSDAPTVLLVDGYNIIGQWPQLAKLRDAGKMAGARDRLVDHMADYAFYMDWKAEVVFDAAGSEERTGLGDTIVAAARGVDVVFSGEAADTYIGAQARRLLDDELASSIFVATADWAVQQSVEACNGHVISARQIVNQITGLQQAIRKQVASSNIEAAAHFGAFTDHLDPKSLGALEQIERHLAATKPEKPRKANVGPRAPPRARKR</sequence>
<reference evidence="3" key="1">
    <citation type="submission" date="2021-05" db="EMBL/GenBank/DDBJ databases">
        <title>The genome of the haptophyte Pavlova lutheri (Diacronema luteri, Pavlovales) - a model for lipid biosynthesis in eukaryotic algae.</title>
        <authorList>
            <person name="Hulatt C.J."/>
            <person name="Posewitz M.C."/>
        </authorList>
    </citation>
    <scope>NUCLEOTIDE SEQUENCE</scope>
    <source>
        <strain evidence="3">NIVA-4/92</strain>
    </source>
</reference>
<dbReference type="PANTHER" id="PTHR34547:SF1">
    <property type="entry name" value="YACP-LIKE NYN DOMAIN PROTEIN"/>
    <property type="match status" value="1"/>
</dbReference>
<feature type="region of interest" description="Disordered" evidence="1">
    <location>
        <begin position="292"/>
        <end position="316"/>
    </location>
</feature>
<feature type="compositionally biased region" description="Basic and acidic residues" evidence="1">
    <location>
        <begin position="292"/>
        <end position="301"/>
    </location>
</feature>
<feature type="signal peptide" evidence="2">
    <location>
        <begin position="1"/>
        <end position="17"/>
    </location>
</feature>
<gene>
    <name evidence="3" type="ORF">KFE25_009556</name>
</gene>
<feature type="region of interest" description="Disordered" evidence="1">
    <location>
        <begin position="18"/>
        <end position="56"/>
    </location>
</feature>
<evidence type="ECO:0000313" key="3">
    <source>
        <dbReference type="EMBL" id="KAG8471135.1"/>
    </source>
</evidence>
<dbReference type="EMBL" id="JAGTXO010000001">
    <property type="protein sequence ID" value="KAG8471135.1"/>
    <property type="molecule type" value="Genomic_DNA"/>
</dbReference>
<keyword evidence="4" id="KW-1185">Reference proteome</keyword>
<dbReference type="Pfam" id="PF05991">
    <property type="entry name" value="NYN_YacP"/>
    <property type="match status" value="1"/>
</dbReference>
<feature type="chain" id="PRO_5035180385" description="NYN domain-containing protein" evidence="2">
    <location>
        <begin position="18"/>
        <end position="316"/>
    </location>
</feature>
<evidence type="ECO:0000256" key="1">
    <source>
        <dbReference type="SAM" id="MobiDB-lite"/>
    </source>
</evidence>
<dbReference type="PANTHER" id="PTHR34547">
    <property type="entry name" value="YACP-LIKE NYN DOMAIN PROTEIN"/>
    <property type="match status" value="1"/>
</dbReference>
<dbReference type="InterPro" id="IPR010298">
    <property type="entry name" value="YacP-like"/>
</dbReference>
<accession>A0A8J5XZZ9</accession>
<feature type="region of interest" description="Disordered" evidence="1">
    <location>
        <begin position="81"/>
        <end position="100"/>
    </location>
</feature>
<proteinExistence type="predicted"/>
<evidence type="ECO:0000256" key="2">
    <source>
        <dbReference type="SAM" id="SignalP"/>
    </source>
</evidence>
<dbReference type="OrthoDB" id="513221at2759"/>
<name>A0A8J5XZZ9_DIALT</name>
<keyword evidence="2" id="KW-0732">Signal</keyword>
<comment type="caution">
    <text evidence="3">The sequence shown here is derived from an EMBL/GenBank/DDBJ whole genome shotgun (WGS) entry which is preliminary data.</text>
</comment>